<keyword evidence="5" id="KW-1185">Reference proteome</keyword>
<comment type="similarity">
    <text evidence="2">Belongs to the pyridoxal phosphate-binding protein YggS/PROSC family.</text>
</comment>
<reference evidence="4" key="1">
    <citation type="submission" date="2022-09" db="EMBL/GenBank/DDBJ databases">
        <title>genome sequence of Deinococcus rubellus.</title>
        <authorList>
            <person name="Srinivasan S."/>
        </authorList>
    </citation>
    <scope>NUCLEOTIDE SEQUENCE</scope>
    <source>
        <strain evidence="4">Ant6</strain>
    </source>
</reference>
<keyword evidence="1" id="KW-0663">Pyridoxal phosphate</keyword>
<dbReference type="InterPro" id="IPR001608">
    <property type="entry name" value="Ala_racemase_N"/>
</dbReference>
<dbReference type="GO" id="GO:0008784">
    <property type="term" value="F:alanine racemase activity"/>
    <property type="evidence" value="ECO:0007669"/>
    <property type="project" value="UniProtKB-EC"/>
</dbReference>
<dbReference type="InterPro" id="IPR011078">
    <property type="entry name" value="PyrdxlP_homeostasis"/>
</dbReference>
<gene>
    <name evidence="4" type="ORF">N0D28_11600</name>
</gene>
<dbReference type="Proteomes" id="UP001060261">
    <property type="component" value="Chromosome"/>
</dbReference>
<dbReference type="PANTHER" id="PTHR10146">
    <property type="entry name" value="PROLINE SYNTHETASE CO-TRANSCRIBED BACTERIAL HOMOLOG PROTEIN"/>
    <property type="match status" value="1"/>
</dbReference>
<dbReference type="Pfam" id="PF01168">
    <property type="entry name" value="Ala_racemase_N"/>
    <property type="match status" value="1"/>
</dbReference>
<evidence type="ECO:0000256" key="2">
    <source>
        <dbReference type="RuleBase" id="RU004514"/>
    </source>
</evidence>
<dbReference type="RefSeq" id="WP_260559674.1">
    <property type="nucleotide sequence ID" value="NZ_BAABEC010000018.1"/>
</dbReference>
<dbReference type="EMBL" id="CP104213">
    <property type="protein sequence ID" value="UWX63386.1"/>
    <property type="molecule type" value="Genomic_DNA"/>
</dbReference>
<dbReference type="Gene3D" id="3.20.20.10">
    <property type="entry name" value="Alanine racemase"/>
    <property type="match status" value="1"/>
</dbReference>
<proteinExistence type="inferred from homology"/>
<evidence type="ECO:0000313" key="4">
    <source>
        <dbReference type="EMBL" id="UWX63386.1"/>
    </source>
</evidence>
<dbReference type="InterPro" id="IPR029066">
    <property type="entry name" value="PLP-binding_barrel"/>
</dbReference>
<protein>
    <submittedName>
        <fullName evidence="4">Alanine racemase</fullName>
        <ecNumber evidence="4">5.1.1.1</ecNumber>
    </submittedName>
</protein>
<dbReference type="SUPFAM" id="SSF51419">
    <property type="entry name" value="PLP-binding barrel"/>
    <property type="match status" value="1"/>
</dbReference>
<dbReference type="EC" id="5.1.1.1" evidence="4"/>
<evidence type="ECO:0000313" key="5">
    <source>
        <dbReference type="Proteomes" id="UP001060261"/>
    </source>
</evidence>
<name>A0ABY5YEL3_9DEIO</name>
<evidence type="ECO:0000259" key="3">
    <source>
        <dbReference type="Pfam" id="PF01168"/>
    </source>
</evidence>
<dbReference type="PIRSF" id="PIRSF004848">
    <property type="entry name" value="YBL036c_PLPDEIII"/>
    <property type="match status" value="1"/>
</dbReference>
<evidence type="ECO:0000256" key="1">
    <source>
        <dbReference type="ARBA" id="ARBA00022898"/>
    </source>
</evidence>
<accession>A0ABY5YEL3</accession>
<dbReference type="PROSITE" id="PS01211">
    <property type="entry name" value="UPF0001"/>
    <property type="match status" value="1"/>
</dbReference>
<dbReference type="PANTHER" id="PTHR10146:SF14">
    <property type="entry name" value="PYRIDOXAL PHOSPHATE HOMEOSTASIS PROTEIN"/>
    <property type="match status" value="1"/>
</dbReference>
<feature type="domain" description="Alanine racemase N-terminal" evidence="3">
    <location>
        <begin position="81"/>
        <end position="221"/>
    </location>
</feature>
<organism evidence="4 5">
    <name type="scientific">Deinococcus rubellus</name>
    <dbReference type="NCBI Taxonomy" id="1889240"/>
    <lineage>
        <taxon>Bacteria</taxon>
        <taxon>Thermotogati</taxon>
        <taxon>Deinococcota</taxon>
        <taxon>Deinococci</taxon>
        <taxon>Deinococcales</taxon>
        <taxon>Deinococcaceae</taxon>
        <taxon>Deinococcus</taxon>
    </lineage>
</organism>
<keyword evidence="4" id="KW-0413">Isomerase</keyword>
<sequence>MTLNQVLSELHAAQAQSGRPESSVRLVVVSKGRSLDAIEEKILSQASALPTPVMLAENRGQELRDKVKEARERGWAERFSPTEWHFIGPLQRNKIKYLEPVSLIHTLEAAWQVHAIAQAAEGWGKAPAVLIQLHNGEAQKHGVAAEDAPALYHEAVQSGLEVRGVMVMAPYGDLEAARQVFGQAARCAADLNLSELSMGMSDDFIPAVQQGATLVRIGRRLFT</sequence>